<dbReference type="PROSITE" id="PS51257">
    <property type="entry name" value="PROKAR_LIPOPROTEIN"/>
    <property type="match status" value="1"/>
</dbReference>
<accession>A0A2A2APT2</accession>
<dbReference type="InterPro" id="IPR036328">
    <property type="entry name" value="MliC_sf"/>
</dbReference>
<evidence type="ECO:0000256" key="3">
    <source>
        <dbReference type="ARBA" id="ARBA00023139"/>
    </source>
</evidence>
<proteinExistence type="predicted"/>
<dbReference type="AlphaFoldDB" id="A0A2A2APT2"/>
<keyword evidence="1 5" id="KW-0732">Signal</keyword>
<feature type="chain" id="PRO_5012629607" description="C-type lysozyme inhibitor domain-containing protein" evidence="5">
    <location>
        <begin position="18"/>
        <end position="128"/>
    </location>
</feature>
<keyword evidence="4" id="KW-0449">Lipoprotein</keyword>
<gene>
    <name evidence="7" type="ORF">CK623_08570</name>
</gene>
<evidence type="ECO:0000256" key="4">
    <source>
        <dbReference type="ARBA" id="ARBA00023288"/>
    </source>
</evidence>
<keyword evidence="2" id="KW-0472">Membrane</keyword>
<dbReference type="RefSeq" id="WP_095557137.1">
    <property type="nucleotide sequence ID" value="NZ_NSJD01000013.1"/>
</dbReference>
<sequence length="128" mass="13572">MNIKTLSMLLGCAVALAACSGTKPKQPLNQVAQSAAADALAQHTASKFSCENGMTVWVQPRGTEQVEIKLDGKSAVLDIAVSGSGERYVGKTGLFGRGGEWHQKGNQAFFSFYDPYNNLVETNCTGAN</sequence>
<comment type="caution">
    <text evidence="7">The sequence shown here is derived from an EMBL/GenBank/DDBJ whole genome shotgun (WGS) entry which is preliminary data.</text>
</comment>
<dbReference type="Gene3D" id="2.40.128.200">
    <property type="match status" value="1"/>
</dbReference>
<organism evidence="7 8">
    <name type="scientific">Vandammella animalimorsus</name>
    <dbReference type="NCBI Taxonomy" id="2029117"/>
    <lineage>
        <taxon>Bacteria</taxon>
        <taxon>Pseudomonadati</taxon>
        <taxon>Pseudomonadota</taxon>
        <taxon>Betaproteobacteria</taxon>
        <taxon>Burkholderiales</taxon>
        <taxon>Comamonadaceae</taxon>
        <taxon>Vandammella</taxon>
    </lineage>
</organism>
<feature type="domain" description="C-type lysozyme inhibitor" evidence="6">
    <location>
        <begin position="48"/>
        <end position="114"/>
    </location>
</feature>
<dbReference type="SUPFAM" id="SSF141488">
    <property type="entry name" value="YdhA-like"/>
    <property type="match status" value="1"/>
</dbReference>
<evidence type="ECO:0000256" key="5">
    <source>
        <dbReference type="SAM" id="SignalP"/>
    </source>
</evidence>
<keyword evidence="3" id="KW-0564">Palmitate</keyword>
<name>A0A2A2APT2_9BURK</name>
<feature type="signal peptide" evidence="5">
    <location>
        <begin position="1"/>
        <end position="17"/>
    </location>
</feature>
<dbReference type="Proteomes" id="UP000218644">
    <property type="component" value="Unassembled WGS sequence"/>
</dbReference>
<reference evidence="7 8" key="1">
    <citation type="submission" date="2017-08" db="EMBL/GenBank/DDBJ databases">
        <title>WGS of Clinical strains of the CDC Group NO-1 linked to zoonotic infections in humans.</title>
        <authorList>
            <person name="Bernier A.-M."/>
            <person name="Bernard K."/>
        </authorList>
    </citation>
    <scope>NUCLEOTIDE SEQUENCE [LARGE SCALE GENOMIC DNA]</scope>
    <source>
        <strain evidence="7 8">NML79-0751</strain>
    </source>
</reference>
<dbReference type="EMBL" id="NSJD01000013">
    <property type="protein sequence ID" value="PAT39732.1"/>
    <property type="molecule type" value="Genomic_DNA"/>
</dbReference>
<evidence type="ECO:0000313" key="7">
    <source>
        <dbReference type="EMBL" id="PAT39732.1"/>
    </source>
</evidence>
<dbReference type="Pfam" id="PF09864">
    <property type="entry name" value="MliC"/>
    <property type="match status" value="1"/>
</dbReference>
<evidence type="ECO:0000256" key="2">
    <source>
        <dbReference type="ARBA" id="ARBA00023136"/>
    </source>
</evidence>
<protein>
    <recommendedName>
        <fullName evidence="6">C-type lysozyme inhibitor domain-containing protein</fullName>
    </recommendedName>
</protein>
<evidence type="ECO:0000313" key="8">
    <source>
        <dbReference type="Proteomes" id="UP000218644"/>
    </source>
</evidence>
<dbReference type="InterPro" id="IPR018660">
    <property type="entry name" value="MliC"/>
</dbReference>
<evidence type="ECO:0000256" key="1">
    <source>
        <dbReference type="ARBA" id="ARBA00022729"/>
    </source>
</evidence>
<evidence type="ECO:0000259" key="6">
    <source>
        <dbReference type="Pfam" id="PF09864"/>
    </source>
</evidence>